<dbReference type="InterPro" id="IPR036271">
    <property type="entry name" value="Tet_transcr_reg_TetR-rel_C_sf"/>
</dbReference>
<dbReference type="SUPFAM" id="SSF46689">
    <property type="entry name" value="Homeodomain-like"/>
    <property type="match status" value="1"/>
</dbReference>
<sequence>MKESTSRTQEQRREESINGMVQAAIELIAEKGVAGLTMAEVGIKAGYSRGLAHLHFGSKEKLLAECLEYLSRDFNTQRKKGGLDTSGIQGIYSLVDAYTQRPKDAVNRIRAMFFIVLDSSVIDSPLYGFVQAYNEKNMAYAEFKLNEAKTLGQVHQDLDTPSSAFILMSLLRGISVHRLNQANMDMTEVKAEILRLVQKWLVA</sequence>
<accession>A0ABT2PK66</accession>
<dbReference type="InterPro" id="IPR009057">
    <property type="entry name" value="Homeodomain-like_sf"/>
</dbReference>
<reference evidence="4 5" key="1">
    <citation type="submission" date="2022-09" db="EMBL/GenBank/DDBJ databases">
        <title>Draft genome of isolate Be4.</title>
        <authorList>
            <person name="Sanchez-Castro I."/>
            <person name="Martinez-Rodriguez P."/>
            <person name="Descostes M."/>
            <person name="Merroun M."/>
        </authorList>
    </citation>
    <scope>NUCLEOTIDE SEQUENCE [LARGE SCALE GENOMIC DNA]</scope>
    <source>
        <strain evidence="4 5">Be4</strain>
    </source>
</reference>
<evidence type="ECO:0000256" key="2">
    <source>
        <dbReference type="PROSITE-ProRule" id="PRU00335"/>
    </source>
</evidence>
<keyword evidence="1 2" id="KW-0238">DNA-binding</keyword>
<dbReference type="Gene3D" id="1.10.357.10">
    <property type="entry name" value="Tetracycline Repressor, domain 2"/>
    <property type="match status" value="1"/>
</dbReference>
<protein>
    <submittedName>
        <fullName evidence="4">TetR/AcrR family transcriptional regulator</fullName>
    </submittedName>
</protein>
<organism evidence="4 5">
    <name type="scientific">Acidovorax bellezanensis</name>
    <dbReference type="NCBI Taxonomy" id="2976702"/>
    <lineage>
        <taxon>Bacteria</taxon>
        <taxon>Pseudomonadati</taxon>
        <taxon>Pseudomonadota</taxon>
        <taxon>Betaproteobacteria</taxon>
        <taxon>Burkholderiales</taxon>
        <taxon>Comamonadaceae</taxon>
        <taxon>Acidovorax</taxon>
    </lineage>
</organism>
<dbReference type="InterPro" id="IPR050624">
    <property type="entry name" value="HTH-type_Tx_Regulator"/>
</dbReference>
<gene>
    <name evidence="4" type="ORF">N0K08_09545</name>
</gene>
<dbReference type="SUPFAM" id="SSF48498">
    <property type="entry name" value="Tetracyclin repressor-like, C-terminal domain"/>
    <property type="match status" value="1"/>
</dbReference>
<dbReference type="RefSeq" id="WP_261500023.1">
    <property type="nucleotide sequence ID" value="NZ_JAODYH010000004.1"/>
</dbReference>
<dbReference type="Proteomes" id="UP001525968">
    <property type="component" value="Unassembled WGS sequence"/>
</dbReference>
<dbReference type="PANTHER" id="PTHR43479:SF11">
    <property type="entry name" value="ACREF_ENVCD OPERON REPRESSOR-RELATED"/>
    <property type="match status" value="1"/>
</dbReference>
<dbReference type="PANTHER" id="PTHR43479">
    <property type="entry name" value="ACREF/ENVCD OPERON REPRESSOR-RELATED"/>
    <property type="match status" value="1"/>
</dbReference>
<comment type="caution">
    <text evidence="4">The sequence shown here is derived from an EMBL/GenBank/DDBJ whole genome shotgun (WGS) entry which is preliminary data.</text>
</comment>
<dbReference type="PRINTS" id="PR00455">
    <property type="entry name" value="HTHTETR"/>
</dbReference>
<name>A0ABT2PK66_9BURK</name>
<evidence type="ECO:0000259" key="3">
    <source>
        <dbReference type="PROSITE" id="PS50977"/>
    </source>
</evidence>
<dbReference type="PROSITE" id="PS50977">
    <property type="entry name" value="HTH_TETR_2"/>
    <property type="match status" value="1"/>
</dbReference>
<evidence type="ECO:0000313" key="4">
    <source>
        <dbReference type="EMBL" id="MCT9810879.1"/>
    </source>
</evidence>
<keyword evidence="5" id="KW-1185">Reference proteome</keyword>
<evidence type="ECO:0000256" key="1">
    <source>
        <dbReference type="ARBA" id="ARBA00023125"/>
    </source>
</evidence>
<proteinExistence type="predicted"/>
<dbReference type="Pfam" id="PF00440">
    <property type="entry name" value="TetR_N"/>
    <property type="match status" value="1"/>
</dbReference>
<feature type="domain" description="HTH tetR-type" evidence="3">
    <location>
        <begin position="14"/>
        <end position="74"/>
    </location>
</feature>
<feature type="DNA-binding region" description="H-T-H motif" evidence="2">
    <location>
        <begin position="37"/>
        <end position="56"/>
    </location>
</feature>
<evidence type="ECO:0000313" key="5">
    <source>
        <dbReference type="Proteomes" id="UP001525968"/>
    </source>
</evidence>
<dbReference type="InterPro" id="IPR001647">
    <property type="entry name" value="HTH_TetR"/>
</dbReference>
<dbReference type="EMBL" id="JAODYH010000004">
    <property type="protein sequence ID" value="MCT9810879.1"/>
    <property type="molecule type" value="Genomic_DNA"/>
</dbReference>